<dbReference type="EMBL" id="JYDW01000207">
    <property type="protein sequence ID" value="KRZ51992.1"/>
    <property type="molecule type" value="Genomic_DNA"/>
</dbReference>
<name>A0A0V1KXE8_9BILA</name>
<proteinExistence type="predicted"/>
<evidence type="ECO:0000313" key="1">
    <source>
        <dbReference type="EMBL" id="KRZ51992.1"/>
    </source>
</evidence>
<accession>A0A0V1KXE8</accession>
<comment type="caution">
    <text evidence="1">The sequence shown here is derived from an EMBL/GenBank/DDBJ whole genome shotgun (WGS) entry which is preliminary data.</text>
</comment>
<protein>
    <submittedName>
        <fullName evidence="1">Uncharacterized protein</fullName>
    </submittedName>
</protein>
<dbReference type="Proteomes" id="UP000054721">
    <property type="component" value="Unassembled WGS sequence"/>
</dbReference>
<reference evidence="1 2" key="1">
    <citation type="submission" date="2015-05" db="EMBL/GenBank/DDBJ databases">
        <title>Evolution of Trichinella species and genotypes.</title>
        <authorList>
            <person name="Korhonen P.K."/>
            <person name="Edoardo P."/>
            <person name="Giuseppe L.R."/>
            <person name="Gasser R.B."/>
        </authorList>
    </citation>
    <scope>NUCLEOTIDE SEQUENCE [LARGE SCALE GENOMIC DNA]</scope>
    <source>
        <strain evidence="1">ISS10</strain>
    </source>
</reference>
<organism evidence="1 2">
    <name type="scientific">Trichinella nativa</name>
    <dbReference type="NCBI Taxonomy" id="6335"/>
    <lineage>
        <taxon>Eukaryota</taxon>
        <taxon>Metazoa</taxon>
        <taxon>Ecdysozoa</taxon>
        <taxon>Nematoda</taxon>
        <taxon>Enoplea</taxon>
        <taxon>Dorylaimia</taxon>
        <taxon>Trichinellida</taxon>
        <taxon>Trichinellidae</taxon>
        <taxon>Trichinella</taxon>
    </lineage>
</organism>
<gene>
    <name evidence="1" type="ORF">T02_6170</name>
</gene>
<keyword evidence="2" id="KW-1185">Reference proteome</keyword>
<evidence type="ECO:0000313" key="2">
    <source>
        <dbReference type="Proteomes" id="UP000054721"/>
    </source>
</evidence>
<sequence>MTHVYGMYAQGKVRLSLHARSPICRISDTLSCPLHGPLRVTAHVYYKGDQPLCKVEKHAYKKMEIAAAVDLGKGRAGGTHPGFGFLLFTDGYNFDQLKALADGSDRP</sequence>
<dbReference type="AlphaFoldDB" id="A0A0V1KXE8"/>